<sequence length="552" mass="62220">MESTDTLQLELPSRSLGSLSFCSSGSGSNVDKLGLWLKELSITDYQKNGERLSSALDELTQLDCPPNELYTLAEAVRSPTLSTANNLYQRYLKRYITFESGQQTWFDLCHRLHFGLATAYKAVVQSCLDSSENGEILATALHRAISESATAYLFYCLLYRPAPERLWLELHTLYQIATTHNHQSFQQEDPYESKRKPMSAENLYKRVLLLSHSDTNKLSPNEIQQVWQILSVWINHCKIQPQSGLKTYFSANLNNDEGLEYAAPEPDKARPGMIGLNVRVLTAHLDKIKKDPKVSKVLPTELIEHLMLSWGQIQKRSSPRRSSSNHCETCFGFTGLHYHLSGKRNFDDIIAIHSDAAGKSNFAEQSGDVWSQAHDAEIRDEDKQSSPSAGEIISFNTEEFLDNKRLSALKTEIINTSHTGFCLKINGVLPQQFHAGELIGIRQSKELPWALYSVRWLGVSAQNEVTFGVNLITDSVDATAISLIHKTQESSHFQRSLLLSGSKEASLIVPNFADKEGVKFDLIHHDVLQKGQLMKCIYTTPTWCQYQFKLFG</sequence>
<protein>
    <recommendedName>
        <fullName evidence="3">GTPase</fullName>
    </recommendedName>
</protein>
<dbReference type="EMBL" id="JOJP01000001">
    <property type="protein sequence ID" value="KEI69388.1"/>
    <property type="molecule type" value="Genomic_DNA"/>
</dbReference>
<gene>
    <name evidence="1" type="ORF">GV64_00345</name>
</gene>
<evidence type="ECO:0000313" key="1">
    <source>
        <dbReference type="EMBL" id="KEI69388.1"/>
    </source>
</evidence>
<comment type="caution">
    <text evidence="1">The sequence shown here is derived from an EMBL/GenBank/DDBJ whole genome shotgun (WGS) entry which is preliminary data.</text>
</comment>
<name>A0A081K5G2_9GAMM</name>
<dbReference type="AlphaFoldDB" id="A0A081K5G2"/>
<dbReference type="eggNOG" id="ENOG502Z85G">
    <property type="taxonomic scope" value="Bacteria"/>
</dbReference>
<proteinExistence type="predicted"/>
<reference evidence="1 2" key="1">
    <citation type="submission" date="2014-06" db="EMBL/GenBank/DDBJ databases">
        <title>Whole Genome Sequences of Three Symbiotic Endozoicomonas Bacteria.</title>
        <authorList>
            <person name="Neave M.J."/>
            <person name="Apprill A."/>
            <person name="Voolstra C.R."/>
        </authorList>
    </citation>
    <scope>NUCLEOTIDE SEQUENCE [LARGE SCALE GENOMIC DNA]</scope>
    <source>
        <strain evidence="1 2">DSM 22380</strain>
    </source>
</reference>
<dbReference type="Proteomes" id="UP000027997">
    <property type="component" value="Unassembled WGS sequence"/>
</dbReference>
<keyword evidence="2" id="KW-1185">Reference proteome</keyword>
<dbReference type="STRING" id="305900.GV64_00345"/>
<evidence type="ECO:0000313" key="2">
    <source>
        <dbReference type="Proteomes" id="UP000027997"/>
    </source>
</evidence>
<organism evidence="1 2">
    <name type="scientific">Endozoicomonas elysicola</name>
    <dbReference type="NCBI Taxonomy" id="305900"/>
    <lineage>
        <taxon>Bacteria</taxon>
        <taxon>Pseudomonadati</taxon>
        <taxon>Pseudomonadota</taxon>
        <taxon>Gammaproteobacteria</taxon>
        <taxon>Oceanospirillales</taxon>
        <taxon>Endozoicomonadaceae</taxon>
        <taxon>Endozoicomonas</taxon>
    </lineage>
</organism>
<dbReference type="RefSeq" id="WP_020582653.1">
    <property type="nucleotide sequence ID" value="NZ_JOJP01000001.1"/>
</dbReference>
<accession>A0A081K5G2</accession>
<evidence type="ECO:0008006" key="3">
    <source>
        <dbReference type="Google" id="ProtNLM"/>
    </source>
</evidence>